<evidence type="ECO:0000313" key="2">
    <source>
        <dbReference type="EMBL" id="EAY13097.1"/>
    </source>
</evidence>
<dbReference type="EMBL" id="DS113291">
    <property type="protein sequence ID" value="EAY13097.1"/>
    <property type="molecule type" value="Genomic_DNA"/>
</dbReference>
<reference evidence="2" key="1">
    <citation type="submission" date="2006-10" db="EMBL/GenBank/DDBJ databases">
        <authorList>
            <person name="Amadeo P."/>
            <person name="Zhao Q."/>
            <person name="Wortman J."/>
            <person name="Fraser-Liggett C."/>
            <person name="Carlton J."/>
        </authorList>
    </citation>
    <scope>NUCLEOTIDE SEQUENCE</scope>
    <source>
        <strain evidence="2">G3</strain>
    </source>
</reference>
<dbReference type="AlphaFoldDB" id="A2E2R9"/>
<dbReference type="Proteomes" id="UP000001542">
    <property type="component" value="Unassembled WGS sequence"/>
</dbReference>
<gene>
    <name evidence="2" type="ORF">TVAG_212790</name>
</gene>
<dbReference type="SUPFAM" id="SSF46934">
    <property type="entry name" value="UBA-like"/>
    <property type="match status" value="1"/>
</dbReference>
<dbReference type="VEuPathDB" id="TrichDB:TVAG_212790"/>
<dbReference type="KEGG" id="tva:4771070"/>
<organism evidence="2 3">
    <name type="scientific">Trichomonas vaginalis (strain ATCC PRA-98 / G3)</name>
    <dbReference type="NCBI Taxonomy" id="412133"/>
    <lineage>
        <taxon>Eukaryota</taxon>
        <taxon>Metamonada</taxon>
        <taxon>Parabasalia</taxon>
        <taxon>Trichomonadida</taxon>
        <taxon>Trichomonadidae</taxon>
        <taxon>Trichomonas</taxon>
    </lineage>
</organism>
<dbReference type="PROSITE" id="PS50030">
    <property type="entry name" value="UBA"/>
    <property type="match status" value="1"/>
</dbReference>
<reference evidence="2" key="2">
    <citation type="journal article" date="2007" name="Science">
        <title>Draft genome sequence of the sexually transmitted pathogen Trichomonas vaginalis.</title>
        <authorList>
            <person name="Carlton J.M."/>
            <person name="Hirt R.P."/>
            <person name="Silva J.C."/>
            <person name="Delcher A.L."/>
            <person name="Schatz M."/>
            <person name="Zhao Q."/>
            <person name="Wortman J.R."/>
            <person name="Bidwell S.L."/>
            <person name="Alsmark U.C.M."/>
            <person name="Besteiro S."/>
            <person name="Sicheritz-Ponten T."/>
            <person name="Noel C.J."/>
            <person name="Dacks J.B."/>
            <person name="Foster P.G."/>
            <person name="Simillion C."/>
            <person name="Van de Peer Y."/>
            <person name="Miranda-Saavedra D."/>
            <person name="Barton G.J."/>
            <person name="Westrop G.D."/>
            <person name="Mueller S."/>
            <person name="Dessi D."/>
            <person name="Fiori P.L."/>
            <person name="Ren Q."/>
            <person name="Paulsen I."/>
            <person name="Zhang H."/>
            <person name="Bastida-Corcuera F.D."/>
            <person name="Simoes-Barbosa A."/>
            <person name="Brown M.T."/>
            <person name="Hayes R.D."/>
            <person name="Mukherjee M."/>
            <person name="Okumura C.Y."/>
            <person name="Schneider R."/>
            <person name="Smith A.J."/>
            <person name="Vanacova S."/>
            <person name="Villalvazo M."/>
            <person name="Haas B.J."/>
            <person name="Pertea M."/>
            <person name="Feldblyum T.V."/>
            <person name="Utterback T.R."/>
            <person name="Shu C.L."/>
            <person name="Osoegawa K."/>
            <person name="de Jong P.J."/>
            <person name="Hrdy I."/>
            <person name="Horvathova L."/>
            <person name="Zubacova Z."/>
            <person name="Dolezal P."/>
            <person name="Malik S.B."/>
            <person name="Logsdon J.M. Jr."/>
            <person name="Henze K."/>
            <person name="Gupta A."/>
            <person name="Wang C.C."/>
            <person name="Dunne R.L."/>
            <person name="Upcroft J.A."/>
            <person name="Upcroft P."/>
            <person name="White O."/>
            <person name="Salzberg S.L."/>
            <person name="Tang P."/>
            <person name="Chiu C.-H."/>
            <person name="Lee Y.-S."/>
            <person name="Embley T.M."/>
            <person name="Coombs G.H."/>
            <person name="Mottram J.C."/>
            <person name="Tachezy J."/>
            <person name="Fraser-Liggett C.M."/>
            <person name="Johnson P.J."/>
        </authorList>
    </citation>
    <scope>NUCLEOTIDE SEQUENCE [LARGE SCALE GENOMIC DNA]</scope>
    <source>
        <strain evidence="2">G3</strain>
    </source>
</reference>
<proteinExistence type="predicted"/>
<dbReference type="InterPro" id="IPR015940">
    <property type="entry name" value="UBA"/>
</dbReference>
<name>A2E2R9_TRIV3</name>
<dbReference type="InterPro" id="IPR009060">
    <property type="entry name" value="UBA-like_sf"/>
</dbReference>
<dbReference type="InParanoid" id="A2E2R9"/>
<dbReference type="RefSeq" id="XP_001325320.1">
    <property type="nucleotide sequence ID" value="XM_001325285.1"/>
</dbReference>
<accession>A2E2R9</accession>
<sequence length="346" mass="39686">METSICSITGTKTYLKVKPHVNTKILSNFISKWQKKNTDCLIITNGSTESHNSLKNQSNMYYMFLTNSEIPQTGDFCDYSNSLKKIQNFVNVSNVEADKIQEVYKYSTSSLEKRVLTKEQEQSYKYLQELKFPKNDSLRALNVFGYDANKATDYLLQTNGVCFEKNPIVQQIPENNNSKPVKKTQQNNSFEYVSSSKYLSNMANLTEFAQLHSKDTRDYCAHDLVIEAENVNSLFGFEKAYFSNNAIACVTEAVGAFMLEDRENSCHQISNVPQSELQDLFDIEIDIVKEFLTARINAHDKNIALYLVVLEGLYMKAIDAIENRWENELIRVIDQFQLFVSIVNSI</sequence>
<dbReference type="SMR" id="A2E2R9"/>
<keyword evidence="3" id="KW-1185">Reference proteome</keyword>
<protein>
    <recommendedName>
        <fullName evidence="1">UBA domain-containing protein</fullName>
    </recommendedName>
</protein>
<dbReference type="VEuPathDB" id="TrichDB:TVAGG3_0166690"/>
<evidence type="ECO:0000313" key="3">
    <source>
        <dbReference type="Proteomes" id="UP000001542"/>
    </source>
</evidence>
<evidence type="ECO:0000259" key="1">
    <source>
        <dbReference type="PROSITE" id="PS50030"/>
    </source>
</evidence>
<feature type="domain" description="UBA" evidence="1">
    <location>
        <begin position="118"/>
        <end position="158"/>
    </location>
</feature>